<gene>
    <name evidence="2" type="ORF">ZT3D7_G5563</name>
</gene>
<keyword evidence="1" id="KW-0732">Signal</keyword>
<protein>
    <recommendedName>
        <fullName evidence="4">Endo-1,3(4)-beta-glucanase 1 carbohydrate binding domain-containing protein</fullName>
    </recommendedName>
</protein>
<sequence length="75" mass="8079">MLFFKTSIILAMITAGMVHAQNQGTGCDYPALAAGAKYGYCNYATGSLPCTKDHPCVNHNKPCDLHPEHNSATCY</sequence>
<reference evidence="2 3" key="1">
    <citation type="submission" date="2016-06" db="EMBL/GenBank/DDBJ databases">
        <authorList>
            <person name="Kjaerup R.B."/>
            <person name="Dalgaard T.S."/>
            <person name="Juul-Madsen H.R."/>
        </authorList>
    </citation>
    <scope>NUCLEOTIDE SEQUENCE [LARGE SCALE GENOMIC DNA]</scope>
</reference>
<accession>A0A1X7RT32</accession>
<dbReference type="EMBL" id="LT853695">
    <property type="protein sequence ID" value="SMQ50410.1"/>
    <property type="molecule type" value="Genomic_DNA"/>
</dbReference>
<evidence type="ECO:0000313" key="3">
    <source>
        <dbReference type="Proteomes" id="UP000215127"/>
    </source>
</evidence>
<feature type="chain" id="PRO_5013299039" description="Endo-1,3(4)-beta-glucanase 1 carbohydrate binding domain-containing protein" evidence="1">
    <location>
        <begin position="21"/>
        <end position="75"/>
    </location>
</feature>
<organism evidence="2 3">
    <name type="scientific">Zymoseptoria tritici (strain ST99CH_3D7)</name>
    <dbReference type="NCBI Taxonomy" id="1276538"/>
    <lineage>
        <taxon>Eukaryota</taxon>
        <taxon>Fungi</taxon>
        <taxon>Dikarya</taxon>
        <taxon>Ascomycota</taxon>
        <taxon>Pezizomycotina</taxon>
        <taxon>Dothideomycetes</taxon>
        <taxon>Dothideomycetidae</taxon>
        <taxon>Mycosphaerellales</taxon>
        <taxon>Mycosphaerellaceae</taxon>
        <taxon>Zymoseptoria</taxon>
    </lineage>
</organism>
<evidence type="ECO:0008006" key="4">
    <source>
        <dbReference type="Google" id="ProtNLM"/>
    </source>
</evidence>
<feature type="signal peptide" evidence="1">
    <location>
        <begin position="1"/>
        <end position="20"/>
    </location>
</feature>
<dbReference type="AlphaFoldDB" id="A0A1X7RT32"/>
<keyword evidence="3" id="KW-1185">Reference proteome</keyword>
<evidence type="ECO:0000256" key="1">
    <source>
        <dbReference type="SAM" id="SignalP"/>
    </source>
</evidence>
<dbReference type="Proteomes" id="UP000215127">
    <property type="component" value="Chromosome 4"/>
</dbReference>
<evidence type="ECO:0000313" key="2">
    <source>
        <dbReference type="EMBL" id="SMQ50410.1"/>
    </source>
</evidence>
<proteinExistence type="predicted"/>
<name>A0A1X7RT32_ZYMT9</name>